<dbReference type="InterPro" id="IPR036291">
    <property type="entry name" value="NAD(P)-bd_dom_sf"/>
</dbReference>
<dbReference type="PRINTS" id="PR00081">
    <property type="entry name" value="GDHRDH"/>
</dbReference>
<protein>
    <submittedName>
        <fullName evidence="3">SDR family NAD(P)-dependent oxidoreductase</fullName>
    </submittedName>
</protein>
<keyword evidence="1" id="KW-0560">Oxidoreductase</keyword>
<organism evidence="3 4">
    <name type="scientific">Iamia majanohamensis</name>
    <dbReference type="NCBI Taxonomy" id="467976"/>
    <lineage>
        <taxon>Bacteria</taxon>
        <taxon>Bacillati</taxon>
        <taxon>Actinomycetota</taxon>
        <taxon>Acidimicrobiia</taxon>
        <taxon>Acidimicrobiales</taxon>
        <taxon>Iamiaceae</taxon>
        <taxon>Iamia</taxon>
    </lineage>
</organism>
<evidence type="ECO:0000256" key="1">
    <source>
        <dbReference type="ARBA" id="ARBA00023002"/>
    </source>
</evidence>
<gene>
    <name evidence="3" type="ORF">PO878_06600</name>
</gene>
<sequence length="300" mass="31360">MPARPGPDALPDLSGRTVVVTGANAGLGKETVVALAGAGAQVLLCARDAGRGAAAAEEARRRSDGGDVAVAELDLGSVASIHAFAERVAADHDRLDVLVNNAGLSRDEREETVDGLEAVVGVNHLGHHLLARLLADHLAATPGSRVVTVASVAHRRVLRPLTRAALEGRDGEYDTFVQYARSKLANVVFTREAARRLGPRGVTAVCCHPGLVRTGMTTEASETETGQRTMALASRLMKDPVEGCGAQVALAAVPDVGLLQGAYVVRGRARRPSRVACDAAHARWLWDESDAMLAEAGARV</sequence>
<keyword evidence="4" id="KW-1185">Reference proteome</keyword>
<dbReference type="Gene3D" id="3.40.50.720">
    <property type="entry name" value="NAD(P)-binding Rossmann-like Domain"/>
    <property type="match status" value="1"/>
</dbReference>
<proteinExistence type="inferred from homology"/>
<dbReference type="RefSeq" id="WP_272737914.1">
    <property type="nucleotide sequence ID" value="NZ_CP116942.1"/>
</dbReference>
<dbReference type="GO" id="GO:0016491">
    <property type="term" value="F:oxidoreductase activity"/>
    <property type="evidence" value="ECO:0007669"/>
    <property type="project" value="UniProtKB-KW"/>
</dbReference>
<reference evidence="3" key="1">
    <citation type="submission" date="2023-01" db="EMBL/GenBank/DDBJ databases">
        <title>The diversity of Class Acidimicrobiia in South China Sea sediment environments and the proposal of Iamia marina sp. nov., a novel species of the genus Iamia.</title>
        <authorList>
            <person name="He Y."/>
            <person name="Tian X."/>
        </authorList>
    </citation>
    <scope>NUCLEOTIDE SEQUENCE</scope>
    <source>
        <strain evidence="3">DSM 19957</strain>
    </source>
</reference>
<accession>A0AAE9Y893</accession>
<dbReference type="InterPro" id="IPR002347">
    <property type="entry name" value="SDR_fam"/>
</dbReference>
<evidence type="ECO:0000313" key="4">
    <source>
        <dbReference type="Proteomes" id="UP001216390"/>
    </source>
</evidence>
<dbReference type="SUPFAM" id="SSF51735">
    <property type="entry name" value="NAD(P)-binding Rossmann-fold domains"/>
    <property type="match status" value="1"/>
</dbReference>
<evidence type="ECO:0000256" key="2">
    <source>
        <dbReference type="RuleBase" id="RU000363"/>
    </source>
</evidence>
<dbReference type="AlphaFoldDB" id="A0AAE9Y893"/>
<evidence type="ECO:0000313" key="3">
    <source>
        <dbReference type="EMBL" id="WCO68397.1"/>
    </source>
</evidence>
<comment type="similarity">
    <text evidence="2">Belongs to the short-chain dehydrogenases/reductases (SDR) family.</text>
</comment>
<dbReference type="PANTHER" id="PTHR43157:SF31">
    <property type="entry name" value="PHOSPHATIDYLINOSITOL-GLYCAN BIOSYNTHESIS CLASS F PROTEIN"/>
    <property type="match status" value="1"/>
</dbReference>
<dbReference type="Pfam" id="PF00106">
    <property type="entry name" value="adh_short"/>
    <property type="match status" value="2"/>
</dbReference>
<name>A0AAE9Y893_9ACTN</name>
<dbReference type="KEGG" id="ima:PO878_06600"/>
<dbReference type="Proteomes" id="UP001216390">
    <property type="component" value="Chromosome"/>
</dbReference>
<dbReference type="PRINTS" id="PR00080">
    <property type="entry name" value="SDRFAMILY"/>
</dbReference>
<dbReference type="PANTHER" id="PTHR43157">
    <property type="entry name" value="PHOSPHATIDYLINOSITOL-GLYCAN BIOSYNTHESIS CLASS F PROTEIN-RELATED"/>
    <property type="match status" value="1"/>
</dbReference>
<dbReference type="EMBL" id="CP116942">
    <property type="protein sequence ID" value="WCO68397.1"/>
    <property type="molecule type" value="Genomic_DNA"/>
</dbReference>